<gene>
    <name evidence="5" type="ORF">GCM10010389_05430</name>
</gene>
<keyword evidence="4" id="KW-0720">Serine protease</keyword>
<reference evidence="5" key="1">
    <citation type="journal article" date="2014" name="Int. J. Syst. Evol. Microbiol.">
        <title>Complete genome sequence of Corynebacterium casei LMG S-19264T (=DSM 44701T), isolated from a smear-ripened cheese.</title>
        <authorList>
            <consortium name="US DOE Joint Genome Institute (JGI-PGF)"/>
            <person name="Walter F."/>
            <person name="Albersmeier A."/>
            <person name="Kalinowski J."/>
            <person name="Ruckert C."/>
        </authorList>
    </citation>
    <scope>NUCLEOTIDE SEQUENCE</scope>
    <source>
        <strain evidence="5">JCM 5016</strain>
    </source>
</reference>
<dbReference type="InterPro" id="IPR005320">
    <property type="entry name" value="Peptidase_S51"/>
</dbReference>
<dbReference type="GO" id="GO:0006508">
    <property type="term" value="P:proteolysis"/>
    <property type="evidence" value="ECO:0007669"/>
    <property type="project" value="UniProtKB-KW"/>
</dbReference>
<dbReference type="SUPFAM" id="SSF52317">
    <property type="entry name" value="Class I glutamine amidotransferase-like"/>
    <property type="match status" value="1"/>
</dbReference>
<dbReference type="EMBL" id="BMWH01000001">
    <property type="protein sequence ID" value="GGZ70840.1"/>
    <property type="molecule type" value="Genomic_DNA"/>
</dbReference>
<reference evidence="5" key="2">
    <citation type="submission" date="2020-09" db="EMBL/GenBank/DDBJ databases">
        <authorList>
            <person name="Sun Q."/>
            <person name="Ohkuma M."/>
        </authorList>
    </citation>
    <scope>NUCLEOTIDE SEQUENCE</scope>
    <source>
        <strain evidence="5">JCM 5016</strain>
    </source>
</reference>
<comment type="similarity">
    <text evidence="1">Belongs to the peptidase S51 family.</text>
</comment>
<dbReference type="PANTHER" id="PTHR20842:SF0">
    <property type="entry name" value="ALPHA-ASPARTYL DIPEPTIDASE"/>
    <property type="match status" value="1"/>
</dbReference>
<dbReference type="Proteomes" id="UP000623010">
    <property type="component" value="Unassembled WGS sequence"/>
</dbReference>
<dbReference type="GO" id="GO:0008236">
    <property type="term" value="F:serine-type peptidase activity"/>
    <property type="evidence" value="ECO:0007669"/>
    <property type="project" value="UniProtKB-KW"/>
</dbReference>
<dbReference type="RefSeq" id="WP_229879154.1">
    <property type="nucleotide sequence ID" value="NZ_BMWH01000001.1"/>
</dbReference>
<evidence type="ECO:0008006" key="7">
    <source>
        <dbReference type="Google" id="ProtNLM"/>
    </source>
</evidence>
<name>A0A918QVZ8_9ACTN</name>
<dbReference type="Gene3D" id="3.40.50.880">
    <property type="match status" value="1"/>
</dbReference>
<protein>
    <recommendedName>
        <fullName evidence="7">Peptidase</fullName>
    </recommendedName>
</protein>
<dbReference type="Pfam" id="PF03575">
    <property type="entry name" value="Peptidase_S51"/>
    <property type="match status" value="1"/>
</dbReference>
<sequence length="216" mass="24003">MRLYLSSFRIGNRPEELLRLLGDGGRRTALIINADDYKDAEGRAASLKREMDELRSVGLDPFEVDLREYFGRPEALEEVLSGVDAVYVRGGSVFVLRRAFQRSGADEIIKRLLARDAIVYAGYSAGPCLLGPTLRGVEGEVDNPELVPEGYEDTTLDWDCLGILPYSIAPHFRSDHPESAEIDKLVEYYIEHHMPFVALRDGQAIVVDGDSTTVVG</sequence>
<evidence type="ECO:0000256" key="3">
    <source>
        <dbReference type="ARBA" id="ARBA00022801"/>
    </source>
</evidence>
<proteinExistence type="inferred from homology"/>
<evidence type="ECO:0000256" key="4">
    <source>
        <dbReference type="ARBA" id="ARBA00022825"/>
    </source>
</evidence>
<dbReference type="PANTHER" id="PTHR20842">
    <property type="entry name" value="PROTEASE S51 ALPHA-ASPARTYL DIPEPTIDASE"/>
    <property type="match status" value="1"/>
</dbReference>
<evidence type="ECO:0000313" key="6">
    <source>
        <dbReference type="Proteomes" id="UP000623010"/>
    </source>
</evidence>
<keyword evidence="2" id="KW-0645">Protease</keyword>
<dbReference type="InterPro" id="IPR029062">
    <property type="entry name" value="Class_I_gatase-like"/>
</dbReference>
<evidence type="ECO:0000256" key="2">
    <source>
        <dbReference type="ARBA" id="ARBA00022670"/>
    </source>
</evidence>
<keyword evidence="6" id="KW-1185">Reference proteome</keyword>
<comment type="caution">
    <text evidence="5">The sequence shown here is derived from an EMBL/GenBank/DDBJ whole genome shotgun (WGS) entry which is preliminary data.</text>
</comment>
<organism evidence="5 6">
    <name type="scientific">Streptomyces echinoruber</name>
    <dbReference type="NCBI Taxonomy" id="68898"/>
    <lineage>
        <taxon>Bacteria</taxon>
        <taxon>Bacillati</taxon>
        <taxon>Actinomycetota</taxon>
        <taxon>Actinomycetes</taxon>
        <taxon>Kitasatosporales</taxon>
        <taxon>Streptomycetaceae</taxon>
        <taxon>Streptomyces</taxon>
    </lineage>
</organism>
<dbReference type="AlphaFoldDB" id="A0A918QVZ8"/>
<evidence type="ECO:0000256" key="1">
    <source>
        <dbReference type="ARBA" id="ARBA00006534"/>
    </source>
</evidence>
<evidence type="ECO:0000313" key="5">
    <source>
        <dbReference type="EMBL" id="GGZ70840.1"/>
    </source>
</evidence>
<accession>A0A918QVZ8</accession>
<keyword evidence="3" id="KW-0378">Hydrolase</keyword>